<evidence type="ECO:0000313" key="6">
    <source>
        <dbReference type="Proteomes" id="UP000295136"/>
    </source>
</evidence>
<keyword evidence="6" id="KW-1185">Reference proteome</keyword>
<dbReference type="GO" id="GO:0015074">
    <property type="term" value="P:DNA integration"/>
    <property type="evidence" value="ECO:0007669"/>
    <property type="project" value="InterPro"/>
</dbReference>
<feature type="domain" description="Tyr recombinase" evidence="4">
    <location>
        <begin position="335"/>
        <end position="523"/>
    </location>
</feature>
<dbReference type="PANTHER" id="PTHR30349">
    <property type="entry name" value="PHAGE INTEGRASE-RELATED"/>
    <property type="match status" value="1"/>
</dbReference>
<evidence type="ECO:0000259" key="4">
    <source>
        <dbReference type="PROSITE" id="PS51898"/>
    </source>
</evidence>
<name>A0A4R5FYP6_9ACTN</name>
<dbReference type="SUPFAM" id="SSF56349">
    <property type="entry name" value="DNA breaking-rejoining enzymes"/>
    <property type="match status" value="1"/>
</dbReference>
<dbReference type="GO" id="GO:0003677">
    <property type="term" value="F:DNA binding"/>
    <property type="evidence" value="ECO:0007669"/>
    <property type="project" value="UniProtKB-KW"/>
</dbReference>
<organism evidence="5 6">
    <name type="scientific">Nonomuraea mesophila</name>
    <dbReference type="NCBI Taxonomy" id="2530382"/>
    <lineage>
        <taxon>Bacteria</taxon>
        <taxon>Bacillati</taxon>
        <taxon>Actinomycetota</taxon>
        <taxon>Actinomycetes</taxon>
        <taxon>Streptosporangiales</taxon>
        <taxon>Streptosporangiaceae</taxon>
        <taxon>Nonomuraea</taxon>
    </lineage>
</organism>
<dbReference type="InterPro" id="IPR011010">
    <property type="entry name" value="DNA_brk_join_enz"/>
</dbReference>
<evidence type="ECO:0000313" key="5">
    <source>
        <dbReference type="EMBL" id="TDE60276.1"/>
    </source>
</evidence>
<dbReference type="PANTHER" id="PTHR30349:SF41">
    <property type="entry name" value="INTEGRASE_RECOMBINASE PROTEIN MJ0367-RELATED"/>
    <property type="match status" value="1"/>
</dbReference>
<dbReference type="CDD" id="cd00397">
    <property type="entry name" value="DNA_BRE_C"/>
    <property type="match status" value="1"/>
</dbReference>
<dbReference type="InterPro" id="IPR050090">
    <property type="entry name" value="Tyrosine_recombinase_XerCD"/>
</dbReference>
<dbReference type="GO" id="GO:0006310">
    <property type="term" value="P:DNA recombination"/>
    <property type="evidence" value="ECO:0007669"/>
    <property type="project" value="UniProtKB-KW"/>
</dbReference>
<comment type="caution">
    <text evidence="5">The sequence shown here is derived from an EMBL/GenBank/DDBJ whole genome shotgun (WGS) entry which is preliminary data.</text>
</comment>
<proteinExistence type="inferred from homology"/>
<evidence type="ECO:0000256" key="2">
    <source>
        <dbReference type="ARBA" id="ARBA00023125"/>
    </source>
</evidence>
<dbReference type="RefSeq" id="WP_132627542.1">
    <property type="nucleotide sequence ID" value="NZ_SMLD01000001.1"/>
</dbReference>
<dbReference type="Gene3D" id="1.10.443.10">
    <property type="entry name" value="Intergrase catalytic core"/>
    <property type="match status" value="1"/>
</dbReference>
<dbReference type="InterPro" id="IPR013762">
    <property type="entry name" value="Integrase-like_cat_sf"/>
</dbReference>
<dbReference type="EMBL" id="SMLD01000001">
    <property type="protein sequence ID" value="TDE60276.1"/>
    <property type="molecule type" value="Genomic_DNA"/>
</dbReference>
<dbReference type="AlphaFoldDB" id="A0A4R5FYP6"/>
<keyword evidence="3" id="KW-0233">DNA recombination</keyword>
<reference evidence="5 6" key="1">
    <citation type="submission" date="2019-03" db="EMBL/GenBank/DDBJ databases">
        <title>Draft genome sequences of novel Actinobacteria.</title>
        <authorList>
            <person name="Sahin N."/>
            <person name="Ay H."/>
            <person name="Saygin H."/>
        </authorList>
    </citation>
    <scope>NUCLEOTIDE SEQUENCE [LARGE SCALE GENOMIC DNA]</scope>
    <source>
        <strain evidence="5 6">6K102</strain>
    </source>
</reference>
<sequence length="646" mass="70903">MPALASAAPAEPGRPPAADLLSEYAAWSARRGRGNRCFADGAANFLQRWPTPQAFAAEPLEVMLGADQHTRPFITFLLLHDLLRPGYDYLVDRKFAALLELARGTRIERDLDGFVQAATELGFSQHVRSRAAERVMARLLLQTGHRLHEVTVSDLGELETAFRARAERRGTNWGNDRGFLHAAWTVLFHLGVVSVTPPNRRRHDHTGHTHHLGGVPAWLATRLQDYLTALTGTHAPSTMDGIAIRLAHFGRHLAAIDPGLGSLAGLDRQRHIETYLAAVATARAMWGGQPISAGEQRNRIITLGRFLTDITEWGWPDAPPRRLVFSRDIPKLPRALPRYLPVDADRRIAQTLHQSPNRLFADALLLARATGLRVGELCALELDCVHEIPGTGAWLKVPLGKLDTERMVPLDEDTVALIDRIAQTRSPVRPLPHPKIGRPTEFLLTRLGKRISTAALRDELARAAETAGLPKATPHQLRHTWATALINSGCSLQALMVMLGHTSAAMSLRYARLFDHTVRADYERALAQAKTQLGTSPGADGPTMLPITDITSSADGWKDTPLIKSRLAGGYCLRTAAQGSCAYANICEHCPNFRTDAAFLPVLAAQHADTAALLADAEARGWGEEAARHRRLLERLDQRMGQTEAS</sequence>
<dbReference type="PROSITE" id="PS51898">
    <property type="entry name" value="TYR_RECOMBINASE"/>
    <property type="match status" value="1"/>
</dbReference>
<comment type="similarity">
    <text evidence="1">Belongs to the 'phage' integrase family.</text>
</comment>
<evidence type="ECO:0000256" key="1">
    <source>
        <dbReference type="ARBA" id="ARBA00008857"/>
    </source>
</evidence>
<gene>
    <name evidence="5" type="ORF">E1295_00030</name>
</gene>
<accession>A0A4R5FYP6</accession>
<evidence type="ECO:0000256" key="3">
    <source>
        <dbReference type="ARBA" id="ARBA00023172"/>
    </source>
</evidence>
<dbReference type="Proteomes" id="UP000295136">
    <property type="component" value="Unassembled WGS sequence"/>
</dbReference>
<dbReference type="InterPro" id="IPR002104">
    <property type="entry name" value="Integrase_catalytic"/>
</dbReference>
<protein>
    <submittedName>
        <fullName evidence="5">Integrase</fullName>
    </submittedName>
</protein>
<dbReference type="Pfam" id="PF00589">
    <property type="entry name" value="Phage_integrase"/>
    <property type="match status" value="1"/>
</dbReference>
<keyword evidence="2" id="KW-0238">DNA-binding</keyword>